<dbReference type="SUPFAM" id="SSF53474">
    <property type="entry name" value="alpha/beta-Hydrolases"/>
    <property type="match status" value="1"/>
</dbReference>
<dbReference type="InterPro" id="IPR008886">
    <property type="entry name" value="UPF0227/Esterase_YqiA"/>
</dbReference>
<organism evidence="1 2">
    <name type="scientific">Tenacibaculum phage pT24</name>
    <dbReference type="NCBI Taxonomy" id="1880590"/>
    <lineage>
        <taxon>Viruses</taxon>
        <taxon>Duplodnaviria</taxon>
        <taxon>Heunggongvirae</taxon>
        <taxon>Uroviricota</taxon>
        <taxon>Caudoviricetes</taxon>
        <taxon>Kungbxnavirus</taxon>
        <taxon>Kungbxnavirus pT24</taxon>
    </lineage>
</organism>
<dbReference type="PANTHER" id="PTHR35602">
    <property type="entry name" value="ESTERASE YQIA-RELATED"/>
    <property type="match status" value="1"/>
</dbReference>
<proteinExistence type="predicted"/>
<accession>A0A1B4XWJ9</accession>
<dbReference type="EMBL" id="LC168164">
    <property type="protein sequence ID" value="BAV39179.1"/>
    <property type="molecule type" value="Genomic_DNA"/>
</dbReference>
<evidence type="ECO:0000313" key="2">
    <source>
        <dbReference type="Proteomes" id="UP000224877"/>
    </source>
</evidence>
<dbReference type="InterPro" id="IPR029058">
    <property type="entry name" value="AB_hydrolase_fold"/>
</dbReference>
<dbReference type="Proteomes" id="UP000224877">
    <property type="component" value="Segment"/>
</dbReference>
<sequence length="185" mass="21200">MKNILFLNGFNGGKGSKYGTLRNTFNTVYHFNYSNDVDSDLDRLQKFIDKFDIEVVVGCSLGGWFCLQIADKNKDVDFHLINPSYNPYTNMVKRIGNTYENFVTGVKLEVTKEYADGFKNKIVKPSNTNTYVYIGGNDDVLNYDELDNAFLATGMPYFRYETNQDHRHSDISEVINNIHASNELL</sequence>
<dbReference type="Gene3D" id="3.40.50.1820">
    <property type="entry name" value="alpha/beta hydrolase"/>
    <property type="match status" value="1"/>
</dbReference>
<protein>
    <submittedName>
        <fullName evidence="1">Esterase</fullName>
    </submittedName>
</protein>
<gene>
    <name evidence="1" type="ORF">BPT24_056</name>
</gene>
<reference evidence="1 2" key="1">
    <citation type="submission" date="2016-07" db="EMBL/GenBank/DDBJ databases">
        <title>Characterization of three bacteriophages infecting bacteria isolated from shrimp culture pond water.</title>
        <authorList>
            <person name="Khoa H.V."/>
        </authorList>
    </citation>
    <scope>NUCLEOTIDE SEQUENCE [LARGE SCALE GENOMIC DNA]</scope>
</reference>
<keyword evidence="2" id="KW-1185">Reference proteome</keyword>
<dbReference type="Pfam" id="PF05728">
    <property type="entry name" value="UPF0227"/>
    <property type="match status" value="1"/>
</dbReference>
<name>A0A1B4XWJ9_9CAUD</name>
<dbReference type="PANTHER" id="PTHR35602:SF2">
    <property type="entry name" value="UPF0227 PROTEIN YCFP"/>
    <property type="match status" value="1"/>
</dbReference>
<evidence type="ECO:0000313" key="1">
    <source>
        <dbReference type="EMBL" id="BAV39179.1"/>
    </source>
</evidence>